<name>A0A0D0DEI3_9AGAM</name>
<dbReference type="Proteomes" id="UP000054538">
    <property type="component" value="Unassembled WGS sequence"/>
</dbReference>
<accession>A0A0D0DEI3</accession>
<dbReference type="InParanoid" id="A0A0D0DEI3"/>
<evidence type="ECO:0000313" key="1">
    <source>
        <dbReference type="EMBL" id="KIK79324.1"/>
    </source>
</evidence>
<protein>
    <recommendedName>
        <fullName evidence="3">Myb-like domain-containing protein</fullName>
    </recommendedName>
</protein>
<keyword evidence="2" id="KW-1185">Reference proteome</keyword>
<evidence type="ECO:0008006" key="3">
    <source>
        <dbReference type="Google" id="ProtNLM"/>
    </source>
</evidence>
<proteinExistence type="predicted"/>
<evidence type="ECO:0000313" key="2">
    <source>
        <dbReference type="Proteomes" id="UP000054538"/>
    </source>
</evidence>
<dbReference type="HOGENOM" id="CLU_082499_3_0_1"/>
<reference evidence="2" key="2">
    <citation type="submission" date="2015-01" db="EMBL/GenBank/DDBJ databases">
        <title>Evolutionary Origins and Diversification of the Mycorrhizal Mutualists.</title>
        <authorList>
            <consortium name="DOE Joint Genome Institute"/>
            <consortium name="Mycorrhizal Genomics Consortium"/>
            <person name="Kohler A."/>
            <person name="Kuo A."/>
            <person name="Nagy L.G."/>
            <person name="Floudas D."/>
            <person name="Copeland A."/>
            <person name="Barry K.W."/>
            <person name="Cichocki N."/>
            <person name="Veneault-Fourrey C."/>
            <person name="LaButti K."/>
            <person name="Lindquist E.A."/>
            <person name="Lipzen A."/>
            <person name="Lundell T."/>
            <person name="Morin E."/>
            <person name="Murat C."/>
            <person name="Riley R."/>
            <person name="Ohm R."/>
            <person name="Sun H."/>
            <person name="Tunlid A."/>
            <person name="Henrissat B."/>
            <person name="Grigoriev I.V."/>
            <person name="Hibbett D.S."/>
            <person name="Martin F."/>
        </authorList>
    </citation>
    <scope>NUCLEOTIDE SEQUENCE [LARGE SCALE GENOMIC DNA]</scope>
    <source>
        <strain evidence="2">Ve08.2h10</strain>
    </source>
</reference>
<reference evidence="1 2" key="1">
    <citation type="submission" date="2014-04" db="EMBL/GenBank/DDBJ databases">
        <authorList>
            <consortium name="DOE Joint Genome Institute"/>
            <person name="Kuo A."/>
            <person name="Kohler A."/>
            <person name="Jargeat P."/>
            <person name="Nagy L.G."/>
            <person name="Floudas D."/>
            <person name="Copeland A."/>
            <person name="Barry K.W."/>
            <person name="Cichocki N."/>
            <person name="Veneault-Fourrey C."/>
            <person name="LaButti K."/>
            <person name="Lindquist E.A."/>
            <person name="Lipzen A."/>
            <person name="Lundell T."/>
            <person name="Morin E."/>
            <person name="Murat C."/>
            <person name="Sun H."/>
            <person name="Tunlid A."/>
            <person name="Henrissat B."/>
            <person name="Grigoriev I.V."/>
            <person name="Hibbett D.S."/>
            <person name="Martin F."/>
            <person name="Nordberg H.P."/>
            <person name="Cantor M.N."/>
            <person name="Hua S.X."/>
        </authorList>
    </citation>
    <scope>NUCLEOTIDE SEQUENCE [LARGE SCALE GENOMIC DNA]</scope>
    <source>
        <strain evidence="1 2">Ve08.2h10</strain>
    </source>
</reference>
<organism evidence="1 2">
    <name type="scientific">Paxillus rubicundulus Ve08.2h10</name>
    <dbReference type="NCBI Taxonomy" id="930991"/>
    <lineage>
        <taxon>Eukaryota</taxon>
        <taxon>Fungi</taxon>
        <taxon>Dikarya</taxon>
        <taxon>Basidiomycota</taxon>
        <taxon>Agaricomycotina</taxon>
        <taxon>Agaricomycetes</taxon>
        <taxon>Agaricomycetidae</taxon>
        <taxon>Boletales</taxon>
        <taxon>Paxilineae</taxon>
        <taxon>Paxillaceae</taxon>
        <taxon>Paxillus</taxon>
    </lineage>
</organism>
<gene>
    <name evidence="1" type="ORF">PAXRUDRAFT_161556</name>
</gene>
<feature type="non-terminal residue" evidence="1">
    <location>
        <position position="1"/>
    </location>
</feature>
<dbReference type="STRING" id="930991.A0A0D0DEI3"/>
<dbReference type="OrthoDB" id="2689355at2759"/>
<sequence>HDSSVSWSPVDTIVLVDEVIAHWAQVGDGMNFKSSIWTSISACLGLSQPLKGGLKAGKLCKEKWKRVCCINMMIIHEADAWPSKRSHLEHE</sequence>
<dbReference type="AlphaFoldDB" id="A0A0D0DEI3"/>
<dbReference type="EMBL" id="KN826309">
    <property type="protein sequence ID" value="KIK79324.1"/>
    <property type="molecule type" value="Genomic_DNA"/>
</dbReference>